<accession>A0A2M9YJA0</accession>
<dbReference type="RefSeq" id="WP_100787416.1">
    <property type="nucleotide sequence ID" value="NZ_NPDU01000024.1"/>
</dbReference>
<evidence type="ECO:0000256" key="1">
    <source>
        <dbReference type="SAM" id="MobiDB-lite"/>
    </source>
</evidence>
<dbReference type="Proteomes" id="UP000232149">
    <property type="component" value="Unassembled WGS sequence"/>
</dbReference>
<evidence type="ECO:0000313" key="3">
    <source>
        <dbReference type="EMBL" id="PJZ61870.1"/>
    </source>
</evidence>
<comment type="caution">
    <text evidence="2">The sequence shown here is derived from an EMBL/GenBank/DDBJ whole genome shotgun (WGS) entry which is preliminary data.</text>
</comment>
<proteinExistence type="predicted"/>
<dbReference type="Proteomes" id="UP000232188">
    <property type="component" value="Unassembled WGS sequence"/>
</dbReference>
<dbReference type="EMBL" id="NPDU01000024">
    <property type="protein sequence ID" value="PJZ61870.1"/>
    <property type="molecule type" value="Genomic_DNA"/>
</dbReference>
<reference evidence="4 5" key="1">
    <citation type="submission" date="2017-07" db="EMBL/GenBank/DDBJ databases">
        <title>Leptospira spp. isolated from tropical soils.</title>
        <authorList>
            <person name="Thibeaux R."/>
            <person name="Iraola G."/>
            <person name="Ferres I."/>
            <person name="Bierque E."/>
            <person name="Girault D."/>
            <person name="Soupe-Gilbert M.-E."/>
            <person name="Picardeau M."/>
            <person name="Goarant C."/>
        </authorList>
    </citation>
    <scope>NUCLEOTIDE SEQUENCE [LARGE SCALE GENOMIC DNA]</scope>
    <source>
        <strain evidence="2 5">FH2-B-C1</strain>
        <strain evidence="3 4">FH2-B-D1</strain>
    </source>
</reference>
<dbReference type="AlphaFoldDB" id="A0A2M9YJA0"/>
<name>A0A2M9YJA0_9LEPT</name>
<feature type="compositionally biased region" description="Polar residues" evidence="1">
    <location>
        <begin position="94"/>
        <end position="103"/>
    </location>
</feature>
<evidence type="ECO:0000313" key="4">
    <source>
        <dbReference type="Proteomes" id="UP000232149"/>
    </source>
</evidence>
<organism evidence="2 5">
    <name type="scientific">Leptospira adleri</name>
    <dbReference type="NCBI Taxonomy" id="2023186"/>
    <lineage>
        <taxon>Bacteria</taxon>
        <taxon>Pseudomonadati</taxon>
        <taxon>Spirochaetota</taxon>
        <taxon>Spirochaetia</taxon>
        <taxon>Leptospirales</taxon>
        <taxon>Leptospiraceae</taxon>
        <taxon>Leptospira</taxon>
    </lineage>
</organism>
<sequence length="119" mass="13444">MAYSLEKVLKIVIEKGYSIDWEAPYEITNIPEDLGKLASIETGFATYWIRGQGLKSKKITQFSFGAISDLYFIRTIFPPLKSKIEDFDSAKITSSRNSASNIKMNEHSVDNNEANQNSQ</sequence>
<gene>
    <name evidence="3" type="ORF">CH376_10725</name>
    <name evidence="2" type="ORF">CH380_19440</name>
</gene>
<protein>
    <submittedName>
        <fullName evidence="2">Uncharacterized protein</fullName>
    </submittedName>
</protein>
<evidence type="ECO:0000313" key="5">
    <source>
        <dbReference type="Proteomes" id="UP000232188"/>
    </source>
</evidence>
<feature type="region of interest" description="Disordered" evidence="1">
    <location>
        <begin position="94"/>
        <end position="119"/>
    </location>
</feature>
<dbReference type="EMBL" id="NPDV01000022">
    <property type="protein sequence ID" value="PJZ51621.1"/>
    <property type="molecule type" value="Genomic_DNA"/>
</dbReference>
<evidence type="ECO:0000313" key="2">
    <source>
        <dbReference type="EMBL" id="PJZ51621.1"/>
    </source>
</evidence>
<keyword evidence="4" id="KW-1185">Reference proteome</keyword>